<dbReference type="RefSeq" id="XP_060452086.1">
    <property type="nucleotide sequence ID" value="XM_060581858.1"/>
</dbReference>
<protein>
    <submittedName>
        <fullName evidence="1">Uncharacterized protein</fullName>
    </submittedName>
</protein>
<dbReference type="AlphaFoldDB" id="A0AAJ0ELY5"/>
<keyword evidence="2" id="KW-1185">Reference proteome</keyword>
<dbReference type="Proteomes" id="UP001243989">
    <property type="component" value="Unassembled WGS sequence"/>
</dbReference>
<evidence type="ECO:0000313" key="1">
    <source>
        <dbReference type="EMBL" id="KAK1656042.1"/>
    </source>
</evidence>
<proteinExistence type="predicted"/>
<dbReference type="GeneID" id="85466720"/>
<organism evidence="1 2">
    <name type="scientific">Colletotrichum phormii</name>
    <dbReference type="NCBI Taxonomy" id="359342"/>
    <lineage>
        <taxon>Eukaryota</taxon>
        <taxon>Fungi</taxon>
        <taxon>Dikarya</taxon>
        <taxon>Ascomycota</taxon>
        <taxon>Pezizomycotina</taxon>
        <taxon>Sordariomycetes</taxon>
        <taxon>Hypocreomycetidae</taxon>
        <taxon>Glomerellales</taxon>
        <taxon>Glomerellaceae</taxon>
        <taxon>Colletotrichum</taxon>
        <taxon>Colletotrichum acutatum species complex</taxon>
    </lineage>
</organism>
<comment type="caution">
    <text evidence="1">The sequence shown here is derived from an EMBL/GenBank/DDBJ whole genome shotgun (WGS) entry which is preliminary data.</text>
</comment>
<accession>A0AAJ0ELY5</accession>
<name>A0AAJ0ELY5_9PEZI</name>
<evidence type="ECO:0000313" key="2">
    <source>
        <dbReference type="Proteomes" id="UP001243989"/>
    </source>
</evidence>
<dbReference type="EMBL" id="JAHMHQ010000001">
    <property type="protein sequence ID" value="KAK1656042.1"/>
    <property type="molecule type" value="Genomic_DNA"/>
</dbReference>
<sequence>MPLYTSFPTPGGPRNAHQQFLGCIEATKGTHAFFGQLATRQFEYWLVVAKDPREERELSRRTDYSSPWPSAITDTNANDNHKLTRSVVALVNHLFPKAVDSPLISEATCVERANLRQFTSLRLILCTVLSRWGYTKEQTSRLTMRRERSRNSSLA</sequence>
<gene>
    <name evidence="1" type="ORF">BDP81DRAFT_14290</name>
</gene>
<reference evidence="1" key="1">
    <citation type="submission" date="2021-06" db="EMBL/GenBank/DDBJ databases">
        <title>Comparative genomics, transcriptomics and evolutionary studies reveal genomic signatures of adaptation to plant cell wall in hemibiotrophic fungi.</title>
        <authorList>
            <consortium name="DOE Joint Genome Institute"/>
            <person name="Baroncelli R."/>
            <person name="Diaz J.F."/>
            <person name="Benocci T."/>
            <person name="Peng M."/>
            <person name="Battaglia E."/>
            <person name="Haridas S."/>
            <person name="Andreopoulos W."/>
            <person name="Labutti K."/>
            <person name="Pangilinan J."/>
            <person name="Floch G.L."/>
            <person name="Makela M.R."/>
            <person name="Henrissat B."/>
            <person name="Grigoriev I.V."/>
            <person name="Crouch J.A."/>
            <person name="De Vries R.P."/>
            <person name="Sukno S.A."/>
            <person name="Thon M.R."/>
        </authorList>
    </citation>
    <scope>NUCLEOTIDE SEQUENCE</scope>
    <source>
        <strain evidence="1">CBS 102054</strain>
    </source>
</reference>